<keyword evidence="12" id="KW-0460">Magnesium</keyword>
<evidence type="ECO:0000256" key="13">
    <source>
        <dbReference type="ARBA" id="ARBA00022967"/>
    </source>
</evidence>
<keyword evidence="7" id="KW-0997">Cell inner membrane</keyword>
<comment type="catalytic activity">
    <reaction evidence="17">
        <text>Mg(2+)(out) + ATP + H2O = Mg(2+)(in) + ADP + phosphate + H(+)</text>
        <dbReference type="Rhea" id="RHEA:10260"/>
        <dbReference type="ChEBI" id="CHEBI:15377"/>
        <dbReference type="ChEBI" id="CHEBI:15378"/>
        <dbReference type="ChEBI" id="CHEBI:18420"/>
        <dbReference type="ChEBI" id="CHEBI:30616"/>
        <dbReference type="ChEBI" id="CHEBI:43474"/>
        <dbReference type="ChEBI" id="CHEBI:456216"/>
        <dbReference type="EC" id="7.2.2.14"/>
    </reaction>
</comment>
<evidence type="ECO:0000256" key="15">
    <source>
        <dbReference type="ARBA" id="ARBA00023136"/>
    </source>
</evidence>
<sequence length="846" mass="93011">MSEKKDPLDSLAFFWSLSPEECLTRLESQKDGITDEEARSRLTRFGRNRLHTKQERTGLSLFLSQFRSPIILLLLAASVLSFVVHASTDAIIILSIVFASGLLGFWQERGAIGAVAKLLGIVQVKSLVKREGVDREIPLEEVVPGDILVLNAGNIIPSDCLLLESKDLFVDEAAMTGETFPAEKSCESVSKEAALSKRSNSLWMGTHVISGEAKALAVHTGTRTEFGRISERLRLRPLENEFESGVRKFGFFLLHITLILVLSIFLINVFLHRSVLESFMFSLALAVGLTPQLLPAIISVNLSHGARRMAEKKVIVKRLTAIENFGNMNIICSDKTGTLTEGTVRLDSATGIDGKPSEDTALNAFLNASFETGFLNPIDESIRKDLNFDISSYKKADEIPYDFLRKRLSILVSQDSKYRMITKGALSEILSVCNSAKGGSEGEEGWEEDKKNILNRFQELSARGFRVLGISIKDMGEVSRIQKSDEQGMIFIGMLSFFDPPKPNVSQTVSSLKDLGVSLKVITGDNRYVAASLCSQIGMHSPNTLTGSELNRLSDEALVRLAGNVDVFAEIEPNSKERIIIALKKAGNVVGYIGDGINDASALHSSDVGISVESAVDVAKNAADIVLLERDLGVLVDGVKEGRVTFANTLKYVFMATSANFGNMFSMAGASLFLPFLPLLPKQILLTNFLTDFPEMTIASDSVDPEMISSPKHWDIAAIRKFMIVFGFLSSLFDYTTFGVLQWVLQVDNEQFRTGWFIESVISAALIVLVIRTRNPFFRSRPANPLVFATLGVLAITLAFPYTPFASVFDLVPLPPKFLAILGAIVVSYVLFAEIAKKFFYKKVSI</sequence>
<dbReference type="InterPro" id="IPR036412">
    <property type="entry name" value="HAD-like_sf"/>
</dbReference>
<evidence type="ECO:0000256" key="5">
    <source>
        <dbReference type="ARBA" id="ARBA00013555"/>
    </source>
</evidence>
<dbReference type="SUPFAM" id="SSF81665">
    <property type="entry name" value="Calcium ATPase, transmembrane domain M"/>
    <property type="match status" value="1"/>
</dbReference>
<dbReference type="InterPro" id="IPR059000">
    <property type="entry name" value="ATPase_P-type_domA"/>
</dbReference>
<dbReference type="Pfam" id="PF00689">
    <property type="entry name" value="Cation_ATPase_C"/>
    <property type="match status" value="1"/>
</dbReference>
<dbReference type="SFLD" id="SFLDG00002">
    <property type="entry name" value="C1.7:_P-type_atpase_like"/>
    <property type="match status" value="1"/>
</dbReference>
<organism evidence="20 21">
    <name type="scientific">Leptospira wolffii</name>
    <dbReference type="NCBI Taxonomy" id="409998"/>
    <lineage>
        <taxon>Bacteria</taxon>
        <taxon>Pseudomonadati</taxon>
        <taxon>Spirochaetota</taxon>
        <taxon>Spirochaetia</taxon>
        <taxon>Leptospirales</taxon>
        <taxon>Leptospiraceae</taxon>
        <taxon>Leptospira</taxon>
    </lineage>
</organism>
<dbReference type="Proteomes" id="UP000231912">
    <property type="component" value="Unassembled WGS sequence"/>
</dbReference>
<dbReference type="InterPro" id="IPR023214">
    <property type="entry name" value="HAD_sf"/>
</dbReference>
<feature type="transmembrane region" description="Helical" evidence="18">
    <location>
        <begin position="814"/>
        <end position="833"/>
    </location>
</feature>
<dbReference type="InterPro" id="IPR006068">
    <property type="entry name" value="ATPase_P-typ_cation-transptr_C"/>
</dbReference>
<dbReference type="GO" id="GO:0005524">
    <property type="term" value="F:ATP binding"/>
    <property type="evidence" value="ECO:0007669"/>
    <property type="project" value="UniProtKB-KW"/>
</dbReference>
<feature type="domain" description="Cation-transporting P-type ATPase N-terminal" evidence="19">
    <location>
        <begin position="13"/>
        <end position="86"/>
    </location>
</feature>
<dbReference type="Pfam" id="PF13246">
    <property type="entry name" value="Cation_ATPase"/>
    <property type="match status" value="1"/>
</dbReference>
<keyword evidence="14 18" id="KW-1133">Transmembrane helix</keyword>
<evidence type="ECO:0000256" key="4">
    <source>
        <dbReference type="ARBA" id="ARBA00012786"/>
    </source>
</evidence>
<evidence type="ECO:0000256" key="14">
    <source>
        <dbReference type="ARBA" id="ARBA00022989"/>
    </source>
</evidence>
<feature type="transmembrane region" description="Helical" evidence="18">
    <location>
        <begin position="90"/>
        <end position="106"/>
    </location>
</feature>
<dbReference type="InterPro" id="IPR018303">
    <property type="entry name" value="ATPase_P-typ_P_site"/>
</dbReference>
<dbReference type="SUPFAM" id="SSF81653">
    <property type="entry name" value="Calcium ATPase, transduction domain A"/>
    <property type="match status" value="1"/>
</dbReference>
<evidence type="ECO:0000256" key="8">
    <source>
        <dbReference type="ARBA" id="ARBA00022553"/>
    </source>
</evidence>
<dbReference type="NCBIfam" id="TIGR01524">
    <property type="entry name" value="ATPase-IIIB_Mg"/>
    <property type="match status" value="1"/>
</dbReference>
<dbReference type="PRINTS" id="PR01836">
    <property type="entry name" value="MGATPASE"/>
</dbReference>
<dbReference type="Gene3D" id="3.40.50.1000">
    <property type="entry name" value="HAD superfamily/HAD-like"/>
    <property type="match status" value="1"/>
</dbReference>
<comment type="subcellular location">
    <subcellularLocation>
        <location evidence="2">Cell inner membrane</location>
        <topology evidence="2">Multi-pass membrane protein</topology>
    </subcellularLocation>
</comment>
<keyword evidence="8" id="KW-0597">Phosphoprotein</keyword>
<protein>
    <recommendedName>
        <fullName evidence="5">Magnesium-transporting ATPase, P-type 1</fullName>
        <ecNumber evidence="4">7.2.2.14</ecNumber>
    </recommendedName>
    <alternativeName>
        <fullName evidence="16">Mg(2+) transport ATPase, P-type 1</fullName>
    </alternativeName>
</protein>
<dbReference type="Gene3D" id="3.40.1110.10">
    <property type="entry name" value="Calcium-transporting ATPase, cytoplasmic domain N"/>
    <property type="match status" value="1"/>
</dbReference>
<dbReference type="GO" id="GO:0005886">
    <property type="term" value="C:plasma membrane"/>
    <property type="evidence" value="ECO:0007669"/>
    <property type="project" value="UniProtKB-SubCell"/>
</dbReference>
<feature type="transmembrane region" description="Helical" evidence="18">
    <location>
        <begin position="283"/>
        <end position="303"/>
    </location>
</feature>
<gene>
    <name evidence="20" type="primary">mgtA</name>
    <name evidence="20" type="ORF">CH371_16165</name>
</gene>
<dbReference type="InterPro" id="IPR004014">
    <property type="entry name" value="ATPase_P-typ_cation-transptr_N"/>
</dbReference>
<keyword evidence="6" id="KW-1003">Cell membrane</keyword>
<dbReference type="PROSITE" id="PS00154">
    <property type="entry name" value="ATPASE_E1_E2"/>
    <property type="match status" value="1"/>
</dbReference>
<evidence type="ECO:0000256" key="3">
    <source>
        <dbReference type="ARBA" id="ARBA00008746"/>
    </source>
</evidence>
<dbReference type="GO" id="GO:0016887">
    <property type="term" value="F:ATP hydrolysis activity"/>
    <property type="evidence" value="ECO:0007669"/>
    <property type="project" value="InterPro"/>
</dbReference>
<dbReference type="Pfam" id="PF00690">
    <property type="entry name" value="Cation_ATPase_N"/>
    <property type="match status" value="1"/>
</dbReference>
<evidence type="ECO:0000256" key="9">
    <source>
        <dbReference type="ARBA" id="ARBA00022692"/>
    </source>
</evidence>
<name>A0A2M9Z8A6_9LEPT</name>
<dbReference type="RefSeq" id="WP_100759818.1">
    <property type="nucleotide sequence ID" value="NZ_NPDT01000008.1"/>
</dbReference>
<dbReference type="InterPro" id="IPR023299">
    <property type="entry name" value="ATPase_P-typ_cyto_dom_N"/>
</dbReference>
<dbReference type="InterPro" id="IPR044492">
    <property type="entry name" value="P_typ_ATPase_HD_dom"/>
</dbReference>
<dbReference type="EMBL" id="NPDT01000008">
    <property type="protein sequence ID" value="PJZ64663.1"/>
    <property type="molecule type" value="Genomic_DNA"/>
</dbReference>
<dbReference type="GO" id="GO:0015444">
    <property type="term" value="F:P-type magnesium transporter activity"/>
    <property type="evidence" value="ECO:0007669"/>
    <property type="project" value="UniProtKB-EC"/>
</dbReference>
<keyword evidence="15 18" id="KW-0472">Membrane</keyword>
<evidence type="ECO:0000313" key="20">
    <source>
        <dbReference type="EMBL" id="PJZ64663.1"/>
    </source>
</evidence>
<comment type="caution">
    <text evidence="20">The sequence shown here is derived from an EMBL/GenBank/DDBJ whole genome shotgun (WGS) entry which is preliminary data.</text>
</comment>
<evidence type="ECO:0000256" key="16">
    <source>
        <dbReference type="ARBA" id="ARBA00029806"/>
    </source>
</evidence>
<evidence type="ECO:0000256" key="2">
    <source>
        <dbReference type="ARBA" id="ARBA00004429"/>
    </source>
</evidence>
<reference evidence="20 21" key="1">
    <citation type="submission" date="2017-07" db="EMBL/GenBank/DDBJ databases">
        <title>Leptospira spp. isolated from tropical soils.</title>
        <authorList>
            <person name="Thibeaux R."/>
            <person name="Iraola G."/>
            <person name="Ferres I."/>
            <person name="Bierque E."/>
            <person name="Girault D."/>
            <person name="Soupe-Gilbert M.-E."/>
            <person name="Picardeau M."/>
            <person name="Goarant C."/>
        </authorList>
    </citation>
    <scope>NUCLEOTIDE SEQUENCE [LARGE SCALE GENOMIC DNA]</scope>
    <source>
        <strain evidence="20 21">FH2-C-A2</strain>
    </source>
</reference>
<comment type="similarity">
    <text evidence="3">Belongs to the cation transport ATPase (P-type) (TC 3.A.3) family. Type IIIB subfamily.</text>
</comment>
<feature type="transmembrane region" description="Helical" evidence="18">
    <location>
        <begin position="66"/>
        <end position="84"/>
    </location>
</feature>
<dbReference type="FunFam" id="3.40.50.1000:FF:000001">
    <property type="entry name" value="Phospholipid-transporting ATPase IC"/>
    <property type="match status" value="1"/>
</dbReference>
<dbReference type="Pfam" id="PF00122">
    <property type="entry name" value="E1-E2_ATPase"/>
    <property type="match status" value="1"/>
</dbReference>
<feature type="transmembrane region" description="Helical" evidence="18">
    <location>
        <begin position="783"/>
        <end position="802"/>
    </location>
</feature>
<evidence type="ECO:0000256" key="12">
    <source>
        <dbReference type="ARBA" id="ARBA00022842"/>
    </source>
</evidence>
<keyword evidence="10" id="KW-0547">Nucleotide-binding</keyword>
<keyword evidence="13" id="KW-1278">Translocase</keyword>
<proteinExistence type="inferred from homology"/>
<evidence type="ECO:0000256" key="1">
    <source>
        <dbReference type="ARBA" id="ARBA00003954"/>
    </source>
</evidence>
<dbReference type="PANTHER" id="PTHR42861">
    <property type="entry name" value="CALCIUM-TRANSPORTING ATPASE"/>
    <property type="match status" value="1"/>
</dbReference>
<dbReference type="Gene3D" id="1.20.1110.10">
    <property type="entry name" value="Calcium-transporting ATPase, transmembrane domain"/>
    <property type="match status" value="1"/>
</dbReference>
<dbReference type="Gene3D" id="2.70.150.10">
    <property type="entry name" value="Calcium-transporting ATPase, cytoplasmic transduction domain A"/>
    <property type="match status" value="1"/>
</dbReference>
<keyword evidence="9 18" id="KW-0812">Transmembrane</keyword>
<evidence type="ECO:0000313" key="21">
    <source>
        <dbReference type="Proteomes" id="UP000231912"/>
    </source>
</evidence>
<evidence type="ECO:0000259" key="19">
    <source>
        <dbReference type="SMART" id="SM00831"/>
    </source>
</evidence>
<dbReference type="NCBIfam" id="TIGR01494">
    <property type="entry name" value="ATPase_P-type"/>
    <property type="match status" value="2"/>
</dbReference>
<evidence type="ECO:0000256" key="11">
    <source>
        <dbReference type="ARBA" id="ARBA00022840"/>
    </source>
</evidence>
<dbReference type="InterPro" id="IPR023298">
    <property type="entry name" value="ATPase_P-typ_TM_dom_sf"/>
</dbReference>
<feature type="transmembrane region" description="Helical" evidence="18">
    <location>
        <begin position="751"/>
        <end position="771"/>
    </location>
</feature>
<dbReference type="SFLD" id="SFLDF00027">
    <property type="entry name" value="p-type_atpase"/>
    <property type="match status" value="1"/>
</dbReference>
<dbReference type="InterPro" id="IPR001757">
    <property type="entry name" value="P_typ_ATPase"/>
</dbReference>
<dbReference type="EC" id="7.2.2.14" evidence="4"/>
<dbReference type="InterPro" id="IPR008250">
    <property type="entry name" value="ATPase_P-typ_transduc_dom_A_sf"/>
</dbReference>
<feature type="transmembrane region" description="Helical" evidence="18">
    <location>
        <begin position="249"/>
        <end position="271"/>
    </location>
</feature>
<keyword evidence="11" id="KW-0067">ATP-binding</keyword>
<evidence type="ECO:0000256" key="17">
    <source>
        <dbReference type="ARBA" id="ARBA00047295"/>
    </source>
</evidence>
<dbReference type="InterPro" id="IPR006415">
    <property type="entry name" value="P-type_ATPase_IIIB"/>
</dbReference>
<dbReference type="SFLD" id="SFLDS00003">
    <property type="entry name" value="Haloacid_Dehalogenase"/>
    <property type="match status" value="1"/>
</dbReference>
<evidence type="ECO:0000256" key="7">
    <source>
        <dbReference type="ARBA" id="ARBA00022519"/>
    </source>
</evidence>
<dbReference type="SMART" id="SM00831">
    <property type="entry name" value="Cation_ATPase_N"/>
    <property type="match status" value="1"/>
</dbReference>
<accession>A0A2M9Z8A6</accession>
<dbReference type="SUPFAM" id="SSF56784">
    <property type="entry name" value="HAD-like"/>
    <property type="match status" value="1"/>
</dbReference>
<feature type="transmembrane region" description="Helical" evidence="18">
    <location>
        <begin position="722"/>
        <end position="745"/>
    </location>
</feature>
<evidence type="ECO:0000256" key="10">
    <source>
        <dbReference type="ARBA" id="ARBA00022741"/>
    </source>
</evidence>
<dbReference type="AlphaFoldDB" id="A0A2M9Z8A6"/>
<evidence type="ECO:0000256" key="6">
    <source>
        <dbReference type="ARBA" id="ARBA00022475"/>
    </source>
</evidence>
<evidence type="ECO:0000256" key="18">
    <source>
        <dbReference type="SAM" id="Phobius"/>
    </source>
</evidence>
<comment type="function">
    <text evidence="1">Mediates magnesium influx to the cytosol.</text>
</comment>